<keyword evidence="3" id="KW-1185">Reference proteome</keyword>
<feature type="region of interest" description="Disordered" evidence="1">
    <location>
        <begin position="179"/>
        <end position="242"/>
    </location>
</feature>
<protein>
    <submittedName>
        <fullName evidence="2">Uncharacterized protein</fullName>
    </submittedName>
</protein>
<evidence type="ECO:0000313" key="2">
    <source>
        <dbReference type="EMBL" id="TDV41699.1"/>
    </source>
</evidence>
<feature type="region of interest" description="Disordered" evidence="1">
    <location>
        <begin position="1"/>
        <end position="29"/>
    </location>
</feature>
<comment type="caution">
    <text evidence="2">The sequence shown here is derived from an EMBL/GenBank/DDBJ whole genome shotgun (WGS) entry which is preliminary data.</text>
</comment>
<sequence>MTPAPCQRGRRLPGGPAPCCPGWTARSRRPATIPRRRTRGRPRRTAVTTAGHGREVVDGQLRGLGPGSEVRLAEEVLVVRVGVGGRVLHRLAGWMTELHAVRRCRVDDECPFETVKSWSPRGCRPAKWWGWTGRGSMLAAQDTVRHIVAALKTPSCLPTYTTDHPSWCNVQLSKAFRMSAPEPTSSSTDPGLAATTATGPSDPDVRSGPHTRPSISSAAAQSPARQAGPPHHPVDVAGTRQRRSRNRVHLTFTALLVLRAVFSPPTE</sequence>
<feature type="compositionally biased region" description="Polar residues" evidence="1">
    <location>
        <begin position="182"/>
        <end position="199"/>
    </location>
</feature>
<dbReference type="EMBL" id="SOCP01000019">
    <property type="protein sequence ID" value="TDV41699.1"/>
    <property type="molecule type" value="Genomic_DNA"/>
</dbReference>
<evidence type="ECO:0000313" key="3">
    <source>
        <dbReference type="Proteomes" id="UP000294927"/>
    </source>
</evidence>
<dbReference type="Proteomes" id="UP000294927">
    <property type="component" value="Unassembled WGS sequence"/>
</dbReference>
<organism evidence="2 3">
    <name type="scientific">Actinophytocola oryzae</name>
    <dbReference type="NCBI Taxonomy" id="502181"/>
    <lineage>
        <taxon>Bacteria</taxon>
        <taxon>Bacillati</taxon>
        <taxon>Actinomycetota</taxon>
        <taxon>Actinomycetes</taxon>
        <taxon>Pseudonocardiales</taxon>
        <taxon>Pseudonocardiaceae</taxon>
    </lineage>
</organism>
<gene>
    <name evidence="2" type="ORF">CLV71_11921</name>
</gene>
<feature type="compositionally biased region" description="Low complexity" evidence="1">
    <location>
        <begin position="212"/>
        <end position="229"/>
    </location>
</feature>
<dbReference type="AlphaFoldDB" id="A0A4R7UXX5"/>
<evidence type="ECO:0000256" key="1">
    <source>
        <dbReference type="SAM" id="MobiDB-lite"/>
    </source>
</evidence>
<proteinExistence type="predicted"/>
<name>A0A4R7UXX5_9PSEU</name>
<accession>A0A4R7UXX5</accession>
<reference evidence="2 3" key="1">
    <citation type="submission" date="2019-03" db="EMBL/GenBank/DDBJ databases">
        <title>Genomic Encyclopedia of Archaeal and Bacterial Type Strains, Phase II (KMG-II): from individual species to whole genera.</title>
        <authorList>
            <person name="Goeker M."/>
        </authorList>
    </citation>
    <scope>NUCLEOTIDE SEQUENCE [LARGE SCALE GENOMIC DNA]</scope>
    <source>
        <strain evidence="2 3">DSM 45499</strain>
    </source>
</reference>